<dbReference type="EMBL" id="JYDP01000086">
    <property type="protein sequence ID" value="KRZ08451.1"/>
    <property type="molecule type" value="Genomic_DNA"/>
</dbReference>
<dbReference type="Proteomes" id="UP000055024">
    <property type="component" value="Unassembled WGS sequence"/>
</dbReference>
<reference evidence="1 2" key="1">
    <citation type="submission" date="2015-01" db="EMBL/GenBank/DDBJ databases">
        <title>Evolution of Trichinella species and genotypes.</title>
        <authorList>
            <person name="Korhonen P.K."/>
            <person name="Edoardo P."/>
            <person name="Giuseppe L.R."/>
            <person name="Gasser R.B."/>
        </authorList>
    </citation>
    <scope>NUCLEOTIDE SEQUENCE [LARGE SCALE GENOMIC DNA]</scope>
    <source>
        <strain evidence="1">ISS1029</strain>
    </source>
</reference>
<organism evidence="1 2">
    <name type="scientific">Trichinella zimbabwensis</name>
    <dbReference type="NCBI Taxonomy" id="268475"/>
    <lineage>
        <taxon>Eukaryota</taxon>
        <taxon>Metazoa</taxon>
        <taxon>Ecdysozoa</taxon>
        <taxon>Nematoda</taxon>
        <taxon>Enoplea</taxon>
        <taxon>Dorylaimia</taxon>
        <taxon>Trichinellida</taxon>
        <taxon>Trichinellidae</taxon>
        <taxon>Trichinella</taxon>
    </lineage>
</organism>
<name>A0A0V1HCI4_9BILA</name>
<evidence type="ECO:0000313" key="2">
    <source>
        <dbReference type="Proteomes" id="UP000055024"/>
    </source>
</evidence>
<accession>A0A0V1HCI4</accession>
<sequence length="95" mass="9946">MGDNVSMAPLQARHSLMPGRPLLFSARGAAVLAYLTIGGCKAVAGTPAGPCAHYNCSDRATVDAKCSCMSVPFSHGTATPRIWAEFPLIRIRSGL</sequence>
<comment type="caution">
    <text evidence="1">The sequence shown here is derived from an EMBL/GenBank/DDBJ whole genome shotgun (WGS) entry which is preliminary data.</text>
</comment>
<keyword evidence="2" id="KW-1185">Reference proteome</keyword>
<gene>
    <name evidence="1" type="ORF">T11_3340</name>
</gene>
<proteinExistence type="predicted"/>
<dbReference type="AlphaFoldDB" id="A0A0V1HCI4"/>
<evidence type="ECO:0000313" key="1">
    <source>
        <dbReference type="EMBL" id="KRZ08451.1"/>
    </source>
</evidence>
<protein>
    <submittedName>
        <fullName evidence="1">Uncharacterized protein</fullName>
    </submittedName>
</protein>